<dbReference type="InterPro" id="IPR013791">
    <property type="entry name" value="RNA3'-term_phos_cycl_insert"/>
</dbReference>
<reference evidence="7" key="1">
    <citation type="submission" date="2021-01" db="EMBL/GenBank/DDBJ databases">
        <authorList>
            <person name="Corre E."/>
            <person name="Pelletier E."/>
            <person name="Niang G."/>
            <person name="Scheremetjew M."/>
            <person name="Finn R."/>
            <person name="Kale V."/>
            <person name="Holt S."/>
            <person name="Cochrane G."/>
            <person name="Meng A."/>
            <person name="Brown T."/>
            <person name="Cohen L."/>
        </authorList>
    </citation>
    <scope>NUCLEOTIDE SEQUENCE</scope>
    <source>
        <strain evidence="7">NIES-381</strain>
    </source>
</reference>
<feature type="domain" description="RNA 3'-terminal phosphate cyclase" evidence="5">
    <location>
        <begin position="8"/>
        <end position="339"/>
    </location>
</feature>
<dbReference type="Pfam" id="PF05189">
    <property type="entry name" value="RTC_insert"/>
    <property type="match status" value="1"/>
</dbReference>
<dbReference type="Pfam" id="PF01137">
    <property type="entry name" value="RTC"/>
    <property type="match status" value="1"/>
</dbReference>
<evidence type="ECO:0000259" key="5">
    <source>
        <dbReference type="Pfam" id="PF01137"/>
    </source>
</evidence>
<proteinExistence type="inferred from homology"/>
<sequence length="373" mass="40740">MSAKGAVQETGSRFFRQNIILATLSGKAVEISDIRPKDMNPGVRGYEGNFLKLMARFTNGCRIEINDTGTLVKYKPGVIVGGQFTHDCSCERGIGYWLEALICLAPFAKQPTQVILTGVTNKEIDIGVDIVRTVTMPLLQKFGVDASLKILRRGAPPLGGGRVSFVCSPVRKLQAIELVEEGKIKRIRGLAYSARISPDLANRMVHSAKGLLLKLLPDIFITSDHFRGDEAGLSPGFGITLVAESTNKGDLFLAEEVVPEPEQMTKDQLTPEDMGDRAARLLLEQIMRGGCVDGQHQAITLLFMALGPEQLSRVCMGQLTEYAENMQRLLEVYFGVTFGVYKQKRAGVPSSVPQRVVVSCIGQTLVNLSKRSA</sequence>
<dbReference type="SUPFAM" id="SSF55205">
    <property type="entry name" value="EPT/RTPC-like"/>
    <property type="match status" value="1"/>
</dbReference>
<dbReference type="InterPro" id="IPR020719">
    <property type="entry name" value="RNA3'_term_phos_cycl-like_CS"/>
</dbReference>
<dbReference type="Gene3D" id="3.30.360.20">
    <property type="entry name" value="RNA 3'-terminal phosphate cyclase, insert domain"/>
    <property type="match status" value="1"/>
</dbReference>
<name>A0A7S1IWZ8_9EUGL</name>
<keyword evidence="3" id="KW-0690">Ribosome biogenesis</keyword>
<evidence type="ECO:0000256" key="3">
    <source>
        <dbReference type="ARBA" id="ARBA00022517"/>
    </source>
</evidence>
<gene>
    <name evidence="7" type="ORF">EGYM00392_LOCUS36789</name>
</gene>
<evidence type="ECO:0000256" key="4">
    <source>
        <dbReference type="ARBA" id="ARBA00023242"/>
    </source>
</evidence>
<evidence type="ECO:0008006" key="8">
    <source>
        <dbReference type="Google" id="ProtNLM"/>
    </source>
</evidence>
<feature type="domain" description="RNA 3'-terminal phosphate cyclase insert" evidence="6">
    <location>
        <begin position="179"/>
        <end position="286"/>
    </location>
</feature>
<dbReference type="InterPro" id="IPR023797">
    <property type="entry name" value="RNA3'_phos_cyclase_dom"/>
</dbReference>
<evidence type="ECO:0000259" key="6">
    <source>
        <dbReference type="Pfam" id="PF05189"/>
    </source>
</evidence>
<dbReference type="Gene3D" id="3.65.10.20">
    <property type="entry name" value="RNA 3'-terminal phosphate cyclase domain"/>
    <property type="match status" value="1"/>
</dbReference>
<dbReference type="GO" id="GO:0000479">
    <property type="term" value="P:endonucleolytic cleavage of tricistronic rRNA transcript (SSU-rRNA, 5.8S rRNA, LSU-rRNA)"/>
    <property type="evidence" value="ECO:0007669"/>
    <property type="project" value="TreeGrafter"/>
</dbReference>
<comment type="similarity">
    <text evidence="2">Belongs to the RNA 3'-terminal cyclase family. Type 2 subfamily.</text>
</comment>
<keyword evidence="4" id="KW-0539">Nucleus</keyword>
<dbReference type="InterPro" id="IPR016443">
    <property type="entry name" value="RNA3'_term_phos_cyc_type_2"/>
</dbReference>
<dbReference type="GO" id="GO:0005730">
    <property type="term" value="C:nucleolus"/>
    <property type="evidence" value="ECO:0007669"/>
    <property type="project" value="UniProtKB-SubCell"/>
</dbReference>
<protein>
    <recommendedName>
        <fullName evidence="8">RNA 3'-terminal-phosphate cyclase (ATP)</fullName>
    </recommendedName>
</protein>
<dbReference type="InterPro" id="IPR036553">
    <property type="entry name" value="RPTC_insert"/>
</dbReference>
<evidence type="ECO:0000313" key="7">
    <source>
        <dbReference type="EMBL" id="CAD9025661.1"/>
    </source>
</evidence>
<dbReference type="InterPro" id="IPR037136">
    <property type="entry name" value="RNA3'_phos_cyclase_dom_sf"/>
</dbReference>
<dbReference type="InterPro" id="IPR000228">
    <property type="entry name" value="RNA3'_term_phos_cyc"/>
</dbReference>
<evidence type="ECO:0000256" key="2">
    <source>
        <dbReference type="ARBA" id="ARBA00007089"/>
    </source>
</evidence>
<dbReference type="PANTHER" id="PTHR11096">
    <property type="entry name" value="RNA 3' TERMINAL PHOSPHATE CYCLASE"/>
    <property type="match status" value="1"/>
</dbReference>
<dbReference type="PROSITE" id="PS01287">
    <property type="entry name" value="RTC"/>
    <property type="match status" value="1"/>
</dbReference>
<organism evidence="7">
    <name type="scientific">Eutreptiella gymnastica</name>
    <dbReference type="NCBI Taxonomy" id="73025"/>
    <lineage>
        <taxon>Eukaryota</taxon>
        <taxon>Discoba</taxon>
        <taxon>Euglenozoa</taxon>
        <taxon>Euglenida</taxon>
        <taxon>Spirocuta</taxon>
        <taxon>Euglenophyceae</taxon>
        <taxon>Eutreptiales</taxon>
        <taxon>Eutreptiaceae</taxon>
        <taxon>Eutreptiella</taxon>
    </lineage>
</organism>
<accession>A0A7S1IWZ8</accession>
<dbReference type="EMBL" id="HBGA01098467">
    <property type="protein sequence ID" value="CAD9025661.1"/>
    <property type="molecule type" value="Transcribed_RNA"/>
</dbReference>
<dbReference type="InterPro" id="IPR013792">
    <property type="entry name" value="RNA3'P_cycl/enolpyr_Trfase_a/b"/>
</dbReference>
<dbReference type="AlphaFoldDB" id="A0A7S1IWZ8"/>
<dbReference type="GO" id="GO:0004521">
    <property type="term" value="F:RNA endonuclease activity"/>
    <property type="evidence" value="ECO:0007669"/>
    <property type="project" value="TreeGrafter"/>
</dbReference>
<dbReference type="NCBIfam" id="TIGR03400">
    <property type="entry name" value="18S_RNA_Rcl1p"/>
    <property type="match status" value="1"/>
</dbReference>
<dbReference type="PANTHER" id="PTHR11096:SF1">
    <property type="entry name" value="RNA 3'-TERMINAL PHOSPHATE CYCLASE-LIKE PROTEIN"/>
    <property type="match status" value="1"/>
</dbReference>
<evidence type="ECO:0000256" key="1">
    <source>
        <dbReference type="ARBA" id="ARBA00004604"/>
    </source>
</evidence>
<comment type="subcellular location">
    <subcellularLocation>
        <location evidence="1">Nucleus</location>
        <location evidence="1">Nucleolus</location>
    </subcellularLocation>
</comment>